<gene>
    <name evidence="3" type="ORF">KPS_003417</name>
</gene>
<keyword evidence="1" id="KW-0472">Membrane</keyword>
<protein>
    <submittedName>
        <fullName evidence="3">DMT family transporter</fullName>
    </submittedName>
</protein>
<feature type="transmembrane region" description="Helical" evidence="1">
    <location>
        <begin position="6"/>
        <end position="28"/>
    </location>
</feature>
<feature type="transmembrane region" description="Helical" evidence="1">
    <location>
        <begin position="78"/>
        <end position="98"/>
    </location>
</feature>
<keyword evidence="1" id="KW-1133">Transmembrane helix</keyword>
<sequence length="320" mass="32551">MPAIGTGELAALSTAALWAVSCQIHAILSRRLGAHTLILLRLPICIVMFGAWWGASVLFFGGGVMVPGAAPTGDPSPLALAALALSGVFGVALCDLLFYSGVVLVGARVALLVQSLSTVITAVLGYAFLGEAIGPLGIAGILIATGGVAWVVGDGGTVPEGAVPLSRAVRLRGVGLAFASALALSGGMVLSKQGLAEGVDPLFAALLRMVVAMGVFWPTAMLTGRLRPALAVVRGDSQDRRNFRWLLVASLIGPVVGVWLSLVAIGATQTGIAATLIGLEPIFIIPVAALVERRWPTPRAIAGAGIAFAGTALLCLRNVL</sequence>
<feature type="transmembrane region" description="Helical" evidence="1">
    <location>
        <begin position="245"/>
        <end position="265"/>
    </location>
</feature>
<dbReference type="EMBL" id="CP133659">
    <property type="protein sequence ID" value="WMW65302.1"/>
    <property type="molecule type" value="Genomic_DNA"/>
</dbReference>
<feature type="domain" description="EamA" evidence="2">
    <location>
        <begin position="6"/>
        <end position="152"/>
    </location>
</feature>
<feature type="transmembrane region" description="Helical" evidence="1">
    <location>
        <begin position="133"/>
        <end position="152"/>
    </location>
</feature>
<accession>A0ABY9R276</accession>
<reference evidence="3" key="1">
    <citation type="submission" date="2023-09" db="EMBL/GenBank/DDBJ databases">
        <authorList>
            <consortium name="CW5 consortium"/>
            <person name="Lu C.-W."/>
        </authorList>
    </citation>
    <scope>NUCLEOTIDE SEQUENCE</scope>
    <source>
        <strain evidence="3">KPS</strain>
    </source>
</reference>
<evidence type="ECO:0000313" key="4">
    <source>
        <dbReference type="Proteomes" id="UP001180616"/>
    </source>
</evidence>
<proteinExistence type="predicted"/>
<keyword evidence="1" id="KW-0812">Transmembrane</keyword>
<feature type="transmembrane region" description="Helical" evidence="1">
    <location>
        <begin position="173"/>
        <end position="190"/>
    </location>
</feature>
<dbReference type="SUPFAM" id="SSF103481">
    <property type="entry name" value="Multidrug resistance efflux transporter EmrE"/>
    <property type="match status" value="2"/>
</dbReference>
<dbReference type="PANTHER" id="PTHR22911:SF79">
    <property type="entry name" value="MOBA-LIKE NTP TRANSFERASE DOMAIN-CONTAINING PROTEIN"/>
    <property type="match status" value="1"/>
</dbReference>
<dbReference type="Proteomes" id="UP001180616">
    <property type="component" value="Chromosome"/>
</dbReference>
<evidence type="ECO:0000259" key="2">
    <source>
        <dbReference type="Pfam" id="PF00892"/>
    </source>
</evidence>
<evidence type="ECO:0000313" key="3">
    <source>
        <dbReference type="EMBL" id="WMW65302.1"/>
    </source>
</evidence>
<dbReference type="RefSeq" id="WP_309541320.1">
    <property type="nucleotide sequence ID" value="NZ_CP133659.1"/>
</dbReference>
<name>A0ABY9R276_9BACT</name>
<organism evidence="3 4">
    <name type="scientific">Nitratidesulfovibrio liaohensis</name>
    <dbReference type="NCBI Taxonomy" id="2604158"/>
    <lineage>
        <taxon>Bacteria</taxon>
        <taxon>Pseudomonadati</taxon>
        <taxon>Thermodesulfobacteriota</taxon>
        <taxon>Desulfovibrionia</taxon>
        <taxon>Desulfovibrionales</taxon>
        <taxon>Desulfovibrionaceae</taxon>
        <taxon>Nitratidesulfovibrio</taxon>
    </lineage>
</organism>
<dbReference type="InterPro" id="IPR037185">
    <property type="entry name" value="EmrE-like"/>
</dbReference>
<keyword evidence="4" id="KW-1185">Reference proteome</keyword>
<feature type="transmembrane region" description="Helical" evidence="1">
    <location>
        <begin position="271"/>
        <end position="291"/>
    </location>
</feature>
<dbReference type="PANTHER" id="PTHR22911">
    <property type="entry name" value="ACYL-MALONYL CONDENSING ENZYME-RELATED"/>
    <property type="match status" value="1"/>
</dbReference>
<dbReference type="InterPro" id="IPR000620">
    <property type="entry name" value="EamA_dom"/>
</dbReference>
<dbReference type="Pfam" id="PF00892">
    <property type="entry name" value="EamA"/>
    <property type="match status" value="2"/>
</dbReference>
<evidence type="ECO:0000256" key="1">
    <source>
        <dbReference type="SAM" id="Phobius"/>
    </source>
</evidence>
<feature type="transmembrane region" description="Helical" evidence="1">
    <location>
        <begin position="202"/>
        <end position="224"/>
    </location>
</feature>
<feature type="domain" description="EamA" evidence="2">
    <location>
        <begin position="172"/>
        <end position="314"/>
    </location>
</feature>
<feature type="transmembrane region" description="Helical" evidence="1">
    <location>
        <begin position="40"/>
        <end position="66"/>
    </location>
</feature>
<feature type="transmembrane region" description="Helical" evidence="1">
    <location>
        <begin position="105"/>
        <end position="127"/>
    </location>
</feature>